<sequence length="408" mass="46761">MSQLNSGPAISIRHALPDILRGIALGGICWANYPAFSLYVFQTHETIDSLPTAPIDHALDYFHFIFVDGKFYSLFSLLFGIGFSIMLSKWKSETSTGMGRFYRRAFILTLIGIAHLLLLWSGDILMLYGLLAMLLPFFRNISDKTLLRLAFVLILMPIVIDFAEEISKVRLSDPVMQLLIETAQKYHFQESDMADYLVKHNDYASILKNNQVGFFARWQGLIDSNRAFKVFGIFLLGLYAGRNNMHSHPQHFVPLFKRVRKYGFLIGFPFSIGMAFFELTRDNYNLLFHTVCYALSVVPMSLAYTATIALIFVRNPENKILNIFSWPGRMALTNYLMQTVFAISIFYGIGLGFGGKTGLVYVESIAVGVYLVQICYSRLWLTYFSFGPMEWIWRCLTYGRLFKIRKES</sequence>
<dbReference type="InterPro" id="IPR052529">
    <property type="entry name" value="Bact_Transport_Assoc"/>
</dbReference>
<name>A0A972FRU6_9FLAO</name>
<keyword evidence="4" id="KW-1185">Reference proteome</keyword>
<feature type="transmembrane region" description="Helical" evidence="1">
    <location>
        <begin position="262"/>
        <end position="280"/>
    </location>
</feature>
<feature type="transmembrane region" description="Helical" evidence="1">
    <location>
        <begin position="61"/>
        <end position="85"/>
    </location>
</feature>
<dbReference type="Pfam" id="PF04235">
    <property type="entry name" value="DUF418"/>
    <property type="match status" value="1"/>
</dbReference>
<protein>
    <submittedName>
        <fullName evidence="3">DUF418 domain-containing protein</fullName>
    </submittedName>
</protein>
<comment type="caution">
    <text evidence="3">The sequence shown here is derived from an EMBL/GenBank/DDBJ whole genome shotgun (WGS) entry which is preliminary data.</text>
</comment>
<organism evidence="3 4">
    <name type="scientific">Flavobacterium silvaticum</name>
    <dbReference type="NCBI Taxonomy" id="1852020"/>
    <lineage>
        <taxon>Bacteria</taxon>
        <taxon>Pseudomonadati</taxon>
        <taxon>Bacteroidota</taxon>
        <taxon>Flavobacteriia</taxon>
        <taxon>Flavobacteriales</taxon>
        <taxon>Flavobacteriaceae</taxon>
        <taxon>Flavobacterium</taxon>
    </lineage>
</organism>
<evidence type="ECO:0000259" key="2">
    <source>
        <dbReference type="Pfam" id="PF04235"/>
    </source>
</evidence>
<feature type="transmembrane region" description="Helical" evidence="1">
    <location>
        <begin position="286"/>
        <end position="313"/>
    </location>
</feature>
<gene>
    <name evidence="3" type="ORF">G6047_02255</name>
</gene>
<accession>A0A972FRU6</accession>
<feature type="transmembrane region" description="Helical" evidence="1">
    <location>
        <begin position="106"/>
        <end position="134"/>
    </location>
</feature>
<dbReference type="RefSeq" id="WP_169525843.1">
    <property type="nucleotide sequence ID" value="NZ_JAAMPU010000096.1"/>
</dbReference>
<dbReference type="AlphaFoldDB" id="A0A972FRU6"/>
<dbReference type="PANTHER" id="PTHR30590:SF2">
    <property type="entry name" value="INNER MEMBRANE PROTEIN"/>
    <property type="match status" value="1"/>
</dbReference>
<dbReference type="InterPro" id="IPR007349">
    <property type="entry name" value="DUF418"/>
</dbReference>
<evidence type="ECO:0000313" key="3">
    <source>
        <dbReference type="EMBL" id="NMH26842.1"/>
    </source>
</evidence>
<reference evidence="3" key="1">
    <citation type="submission" date="2020-02" db="EMBL/GenBank/DDBJ databases">
        <title>Flavobacterium sp. genome.</title>
        <authorList>
            <person name="Jung H.S."/>
            <person name="Baek J.H."/>
            <person name="Jeon C.O."/>
        </authorList>
    </citation>
    <scope>NUCLEOTIDE SEQUENCE</scope>
    <source>
        <strain evidence="3">SE-s28</strain>
    </source>
</reference>
<proteinExistence type="predicted"/>
<dbReference type="EMBL" id="JAAMPU010000096">
    <property type="protein sequence ID" value="NMH26842.1"/>
    <property type="molecule type" value="Genomic_DNA"/>
</dbReference>
<evidence type="ECO:0000256" key="1">
    <source>
        <dbReference type="SAM" id="Phobius"/>
    </source>
</evidence>
<feature type="transmembrane region" description="Helical" evidence="1">
    <location>
        <begin position="20"/>
        <end position="41"/>
    </location>
</feature>
<feature type="transmembrane region" description="Helical" evidence="1">
    <location>
        <begin position="359"/>
        <end position="381"/>
    </location>
</feature>
<evidence type="ECO:0000313" key="4">
    <source>
        <dbReference type="Proteomes" id="UP000712080"/>
    </source>
</evidence>
<dbReference type="Proteomes" id="UP000712080">
    <property type="component" value="Unassembled WGS sequence"/>
</dbReference>
<keyword evidence="1" id="KW-0812">Transmembrane</keyword>
<keyword evidence="1" id="KW-1133">Transmembrane helix</keyword>
<feature type="transmembrane region" description="Helical" evidence="1">
    <location>
        <begin position="146"/>
        <end position="163"/>
    </location>
</feature>
<keyword evidence="1" id="KW-0472">Membrane</keyword>
<feature type="transmembrane region" description="Helical" evidence="1">
    <location>
        <begin position="334"/>
        <end position="353"/>
    </location>
</feature>
<feature type="domain" description="DUF418" evidence="2">
    <location>
        <begin position="240"/>
        <end position="399"/>
    </location>
</feature>
<dbReference type="PANTHER" id="PTHR30590">
    <property type="entry name" value="INNER MEMBRANE PROTEIN"/>
    <property type="match status" value="1"/>
</dbReference>